<dbReference type="AlphaFoldDB" id="A0A9N9P575"/>
<dbReference type="Proteomes" id="UP000789396">
    <property type="component" value="Unassembled WGS sequence"/>
</dbReference>
<organism evidence="1 2">
    <name type="scientific">Racocetra fulgida</name>
    <dbReference type="NCBI Taxonomy" id="60492"/>
    <lineage>
        <taxon>Eukaryota</taxon>
        <taxon>Fungi</taxon>
        <taxon>Fungi incertae sedis</taxon>
        <taxon>Mucoromycota</taxon>
        <taxon>Glomeromycotina</taxon>
        <taxon>Glomeromycetes</taxon>
        <taxon>Diversisporales</taxon>
        <taxon>Gigasporaceae</taxon>
        <taxon>Racocetra</taxon>
    </lineage>
</organism>
<gene>
    <name evidence="1" type="ORF">RFULGI_LOCUS18103</name>
</gene>
<accession>A0A9N9P575</accession>
<reference evidence="1" key="1">
    <citation type="submission" date="2021-06" db="EMBL/GenBank/DDBJ databases">
        <authorList>
            <person name="Kallberg Y."/>
            <person name="Tangrot J."/>
            <person name="Rosling A."/>
        </authorList>
    </citation>
    <scope>NUCLEOTIDE SEQUENCE</scope>
    <source>
        <strain evidence="1">IN212</strain>
    </source>
</reference>
<name>A0A9N9P575_9GLOM</name>
<keyword evidence="2" id="KW-1185">Reference proteome</keyword>
<comment type="caution">
    <text evidence="1">The sequence shown here is derived from an EMBL/GenBank/DDBJ whole genome shotgun (WGS) entry which is preliminary data.</text>
</comment>
<proteinExistence type="predicted"/>
<protein>
    <submittedName>
        <fullName evidence="1">6930_t:CDS:1</fullName>
    </submittedName>
</protein>
<evidence type="ECO:0000313" key="1">
    <source>
        <dbReference type="EMBL" id="CAG8804720.1"/>
    </source>
</evidence>
<evidence type="ECO:0000313" key="2">
    <source>
        <dbReference type="Proteomes" id="UP000789396"/>
    </source>
</evidence>
<sequence length="44" mass="5176">KGKEPTLRSIQKKYKNQALDKKNKDSISTLTIVHMLQEQDNYIE</sequence>
<dbReference type="OrthoDB" id="2439571at2759"/>
<feature type="non-terminal residue" evidence="1">
    <location>
        <position position="1"/>
    </location>
</feature>
<dbReference type="EMBL" id="CAJVPZ010076528">
    <property type="protein sequence ID" value="CAG8804720.1"/>
    <property type="molecule type" value="Genomic_DNA"/>
</dbReference>